<proteinExistence type="predicted"/>
<evidence type="ECO:0000313" key="3">
    <source>
        <dbReference type="Proteomes" id="UP001303046"/>
    </source>
</evidence>
<feature type="compositionally biased region" description="Basic and acidic residues" evidence="1">
    <location>
        <begin position="155"/>
        <end position="166"/>
    </location>
</feature>
<keyword evidence="3" id="KW-1185">Reference proteome</keyword>
<gene>
    <name evidence="2" type="primary">Necator_chrII.g7433</name>
    <name evidence="2" type="ORF">RB195_019640</name>
</gene>
<reference evidence="2 3" key="1">
    <citation type="submission" date="2023-08" db="EMBL/GenBank/DDBJ databases">
        <title>A Necator americanus chromosomal reference genome.</title>
        <authorList>
            <person name="Ilik V."/>
            <person name="Petrzelkova K.J."/>
            <person name="Pardy F."/>
            <person name="Fuh T."/>
            <person name="Niatou-Singa F.S."/>
            <person name="Gouil Q."/>
            <person name="Baker L."/>
            <person name="Ritchie M.E."/>
            <person name="Jex A.R."/>
            <person name="Gazzola D."/>
            <person name="Li H."/>
            <person name="Toshio Fujiwara R."/>
            <person name="Zhan B."/>
            <person name="Aroian R.V."/>
            <person name="Pafco B."/>
            <person name="Schwarz E.M."/>
        </authorList>
    </citation>
    <scope>NUCLEOTIDE SEQUENCE [LARGE SCALE GENOMIC DNA]</scope>
    <source>
        <strain evidence="2 3">Aroian</strain>
        <tissue evidence="2">Whole animal</tissue>
    </source>
</reference>
<name>A0ABR1CF32_NECAM</name>
<dbReference type="EMBL" id="JAVFWL010000002">
    <property type="protein sequence ID" value="KAK6737062.1"/>
    <property type="molecule type" value="Genomic_DNA"/>
</dbReference>
<evidence type="ECO:0000256" key="1">
    <source>
        <dbReference type="SAM" id="MobiDB-lite"/>
    </source>
</evidence>
<organism evidence="2 3">
    <name type="scientific">Necator americanus</name>
    <name type="common">Human hookworm</name>
    <dbReference type="NCBI Taxonomy" id="51031"/>
    <lineage>
        <taxon>Eukaryota</taxon>
        <taxon>Metazoa</taxon>
        <taxon>Ecdysozoa</taxon>
        <taxon>Nematoda</taxon>
        <taxon>Chromadorea</taxon>
        <taxon>Rhabditida</taxon>
        <taxon>Rhabditina</taxon>
        <taxon>Rhabditomorpha</taxon>
        <taxon>Strongyloidea</taxon>
        <taxon>Ancylostomatidae</taxon>
        <taxon>Bunostominae</taxon>
        <taxon>Necator</taxon>
    </lineage>
</organism>
<protein>
    <submittedName>
        <fullName evidence="2">Uncharacterized protein</fullName>
    </submittedName>
</protein>
<accession>A0ABR1CF32</accession>
<feature type="region of interest" description="Disordered" evidence="1">
    <location>
        <begin position="141"/>
        <end position="166"/>
    </location>
</feature>
<sequence>MGSASDGNGKDCIERKLIRRLLGYFRPLVCHNKELYSEVDMVYRRMTRGKRQHLARSSEVAKENRLRFFGHVMRRPTDRLAQVVLRMLPDPNWIRPPVRKRKFWTEVVRTHGVDSQFSRDVKFRRLRNSDGWVDSMRTLSEDRTGGARIRSRTTHPGEDADSRARP</sequence>
<dbReference type="Proteomes" id="UP001303046">
    <property type="component" value="Unassembled WGS sequence"/>
</dbReference>
<comment type="caution">
    <text evidence="2">The sequence shown here is derived from an EMBL/GenBank/DDBJ whole genome shotgun (WGS) entry which is preliminary data.</text>
</comment>
<evidence type="ECO:0000313" key="2">
    <source>
        <dbReference type="EMBL" id="KAK6737062.1"/>
    </source>
</evidence>